<sequence length="149" mass="14720">MPDGAYHLGALAVNVVDGIARVAGTDTIAGSTATMDQLFNFAVANAPATVPATAPATAQDTAEDTAGNVTTDAAGVTAADAALLAAVQQTSITPSRALGLPAAGIRPGGRADLVVLAVPDGTSNPDVGTSDELRNRLQVSAALRSGEWV</sequence>
<dbReference type="SUPFAM" id="SSF51556">
    <property type="entry name" value="Metallo-dependent hydrolases"/>
    <property type="match status" value="1"/>
</dbReference>
<proteinExistence type="predicted"/>
<reference evidence="1" key="2">
    <citation type="submission" date="2021-04" db="EMBL/GenBank/DDBJ databases">
        <authorList>
            <person name="Gilroy R."/>
        </authorList>
    </citation>
    <scope>NUCLEOTIDE SEQUENCE</scope>
    <source>
        <strain evidence="1">ChiHjej13B12-4958</strain>
    </source>
</reference>
<reference evidence="1" key="1">
    <citation type="journal article" date="2021" name="PeerJ">
        <title>Extensive microbial diversity within the chicken gut microbiome revealed by metagenomics and culture.</title>
        <authorList>
            <person name="Gilroy R."/>
            <person name="Ravi A."/>
            <person name="Getino M."/>
            <person name="Pursley I."/>
            <person name="Horton D.L."/>
            <person name="Alikhan N.F."/>
            <person name="Baker D."/>
            <person name="Gharbi K."/>
            <person name="Hall N."/>
            <person name="Watson M."/>
            <person name="Adriaenssens E.M."/>
            <person name="Foster-Nyarko E."/>
            <person name="Jarju S."/>
            <person name="Secka A."/>
            <person name="Antonio M."/>
            <person name="Oren A."/>
            <person name="Chaudhuri R.R."/>
            <person name="La Ragione R."/>
            <person name="Hildebrand F."/>
            <person name="Pallen M.J."/>
        </authorList>
    </citation>
    <scope>NUCLEOTIDE SEQUENCE</scope>
    <source>
        <strain evidence="1">ChiHjej13B12-4958</strain>
    </source>
</reference>
<dbReference type="Gene3D" id="3.20.20.140">
    <property type="entry name" value="Metal-dependent hydrolases"/>
    <property type="match status" value="1"/>
</dbReference>
<gene>
    <name evidence="1" type="ORF">H9751_00025</name>
</gene>
<evidence type="ECO:0000313" key="2">
    <source>
        <dbReference type="Proteomes" id="UP000823858"/>
    </source>
</evidence>
<name>A0A9D2TNS2_9CORY</name>
<dbReference type="AlphaFoldDB" id="A0A9D2TNS2"/>
<dbReference type="EMBL" id="DWVP01000001">
    <property type="protein sequence ID" value="HJC83953.1"/>
    <property type="molecule type" value="Genomic_DNA"/>
</dbReference>
<comment type="caution">
    <text evidence="1">The sequence shown here is derived from an EMBL/GenBank/DDBJ whole genome shotgun (WGS) entry which is preliminary data.</text>
</comment>
<dbReference type="Proteomes" id="UP000823858">
    <property type="component" value="Unassembled WGS sequence"/>
</dbReference>
<accession>A0A9D2TNS2</accession>
<dbReference type="InterPro" id="IPR032466">
    <property type="entry name" value="Metal_Hydrolase"/>
</dbReference>
<protein>
    <submittedName>
        <fullName evidence="1">Uncharacterized protein</fullName>
    </submittedName>
</protein>
<organism evidence="1 2">
    <name type="scientific">Candidatus Corynebacterium faecigallinarum</name>
    <dbReference type="NCBI Taxonomy" id="2838528"/>
    <lineage>
        <taxon>Bacteria</taxon>
        <taxon>Bacillati</taxon>
        <taxon>Actinomycetota</taxon>
        <taxon>Actinomycetes</taxon>
        <taxon>Mycobacteriales</taxon>
        <taxon>Corynebacteriaceae</taxon>
        <taxon>Corynebacterium</taxon>
    </lineage>
</organism>
<evidence type="ECO:0000313" key="1">
    <source>
        <dbReference type="EMBL" id="HJC83953.1"/>
    </source>
</evidence>